<dbReference type="CDD" id="cd04186">
    <property type="entry name" value="GT_2_like_c"/>
    <property type="match status" value="1"/>
</dbReference>
<dbReference type="CDD" id="cd04184">
    <property type="entry name" value="GT2_RfbC_Mx_like"/>
    <property type="match status" value="1"/>
</dbReference>
<dbReference type="OrthoDB" id="9179784at2"/>
<reference evidence="2 3" key="1">
    <citation type="submission" date="2015-09" db="EMBL/GenBank/DDBJ databases">
        <authorList>
            <consortium name="Pathogen Informatics"/>
        </authorList>
    </citation>
    <scope>NUCLEOTIDE SEQUENCE [LARGE SCALE GENOMIC DNA]</scope>
    <source>
        <strain evidence="2 3">2789STDY5834876</strain>
    </source>
</reference>
<dbReference type="AlphaFoldDB" id="A0A174EXI3"/>
<organism evidence="2 3">
    <name type="scientific">Faecalicatena contorta</name>
    <dbReference type="NCBI Taxonomy" id="39482"/>
    <lineage>
        <taxon>Bacteria</taxon>
        <taxon>Bacillati</taxon>
        <taxon>Bacillota</taxon>
        <taxon>Clostridia</taxon>
        <taxon>Lachnospirales</taxon>
        <taxon>Lachnospiraceae</taxon>
        <taxon>Faecalicatena</taxon>
    </lineage>
</organism>
<dbReference type="PANTHER" id="PTHR43179:SF7">
    <property type="entry name" value="RHAMNOSYLTRANSFERASE WBBL"/>
    <property type="match status" value="1"/>
</dbReference>
<protein>
    <submittedName>
        <fullName evidence="2">Chondroitin polymerase</fullName>
    </submittedName>
</protein>
<dbReference type="InterPro" id="IPR029044">
    <property type="entry name" value="Nucleotide-diphossugar_trans"/>
</dbReference>
<dbReference type="Proteomes" id="UP000095544">
    <property type="component" value="Unassembled WGS sequence"/>
</dbReference>
<dbReference type="PANTHER" id="PTHR43179">
    <property type="entry name" value="RHAMNOSYLTRANSFERASE WBBL"/>
    <property type="match status" value="1"/>
</dbReference>
<dbReference type="EMBL" id="CYZU01000018">
    <property type="protein sequence ID" value="CUO42484.1"/>
    <property type="molecule type" value="Genomic_DNA"/>
</dbReference>
<dbReference type="SUPFAM" id="SSF53448">
    <property type="entry name" value="Nucleotide-diphospho-sugar transferases"/>
    <property type="match status" value="2"/>
</dbReference>
<dbReference type="Pfam" id="PF00535">
    <property type="entry name" value="Glycos_transf_2"/>
    <property type="match status" value="2"/>
</dbReference>
<dbReference type="Gene3D" id="3.90.550.10">
    <property type="entry name" value="Spore Coat Polysaccharide Biosynthesis Protein SpsA, Chain A"/>
    <property type="match status" value="2"/>
</dbReference>
<proteinExistence type="predicted"/>
<evidence type="ECO:0000313" key="3">
    <source>
        <dbReference type="Proteomes" id="UP000095544"/>
    </source>
</evidence>
<dbReference type="GO" id="GO:0016757">
    <property type="term" value="F:glycosyltransferase activity"/>
    <property type="evidence" value="ECO:0007669"/>
    <property type="project" value="UniProtKB-KW"/>
</dbReference>
<name>A0A174EXI3_9FIRM</name>
<evidence type="ECO:0000259" key="1">
    <source>
        <dbReference type="Pfam" id="PF00535"/>
    </source>
</evidence>
<evidence type="ECO:0000313" key="2">
    <source>
        <dbReference type="EMBL" id="CUO42484.1"/>
    </source>
</evidence>
<feature type="domain" description="Glycosyltransferase 2-like" evidence="1">
    <location>
        <begin position="559"/>
        <end position="737"/>
    </location>
</feature>
<dbReference type="RefSeq" id="WP_083487070.1">
    <property type="nucleotide sequence ID" value="NZ_CYZU01000018.1"/>
</dbReference>
<feature type="domain" description="Glycosyltransferase 2-like" evidence="1">
    <location>
        <begin position="303"/>
        <end position="463"/>
    </location>
</feature>
<sequence length="829" mass="95775">MDFKYYIDQKKFRIKPAERYIRVNGWCFEKKGKPFTYESEVNGKVVESRIKKIVRPDVQSKFNGKYSPAADTGFHIKTYVENGVTPESYRLYIRRGSYRKCIVSMDRKEIIALKDESTISYNIDWVHVEPLKIILSGWAVSTSGTDKVHVSVRDDMGKALKVKMQRTKRKDVEDAGLIEAHNVECGFIVEFICDPGKCYTLVIEDGVKRKKIRLDPVKLKKYERAQRSKQFAVRFVKALNKKNIEKGMKYLRKNGLHGLKDHILSCVNAQGKPYQQWFEENKATEADLKKQRETIFAWQPKVSIIVPTYKTPEIFLREMIDSVRNQSYQNWELCIADGSGGDENVERILEEYAVMDSRIKYCLLKENLGISGNTNAALDLVSGDYVGLFDHDDVLTPDALFEVASALQEYRYDILYTDEDKMTGDGSEFNDPNFKPDFSMDLFRSHNYITHFFVVKTEIIKKIGGFRSEFDGSQDYDLMFRCIEESDKIRHIPKILYHWRIHMNSVAGDPASKMYAYEAGKHAIEEHLKRVGIEASVEHVGLWGMYHVKYATPGDPKISIIIPNKDHIEDLDLCIKSIQKRSIYKNYEFIIIENNSSEKKTFEYYKYLEEQYSNVKVVYWKEGFNYSAINNFGVQYAAGEYLLFLNNDTEMITESALSEMLGICMRKDVGAVGAKLLYADDTVQHAGIVIGFGNYAGHVHVGLKRDDYGYMVRARINCNYSAVTAACLMTKKALFEEVGGFDEQFAVACNDVDLCLKLRKADKLIVYNAFSEWHHYESKSRGYEDTPEKLKRFEKEVEKFQKKWPEILENGDPFYNPNFAINQAPYTLP</sequence>
<dbReference type="InterPro" id="IPR001173">
    <property type="entry name" value="Glyco_trans_2-like"/>
</dbReference>
<dbReference type="STRING" id="39482.ERS852491_02165"/>
<accession>A0A174EXI3</accession>
<gene>
    <name evidence="2" type="primary">kfoC_1</name>
    <name evidence="2" type="ORF">ERS852491_02165</name>
</gene>